<gene>
    <name evidence="7" type="ORF">QR680_003930</name>
</gene>
<keyword evidence="4 6" id="KW-0472">Membrane</keyword>
<keyword evidence="2 6" id="KW-0812">Transmembrane</keyword>
<evidence type="ECO:0000313" key="8">
    <source>
        <dbReference type="Proteomes" id="UP001175271"/>
    </source>
</evidence>
<comment type="similarity">
    <text evidence="5">Belongs to the laat-1 family.</text>
</comment>
<name>A0AA39LT72_9BILA</name>
<dbReference type="Pfam" id="PF04193">
    <property type="entry name" value="PQ-loop"/>
    <property type="match status" value="2"/>
</dbReference>
<evidence type="ECO:0000313" key="7">
    <source>
        <dbReference type="EMBL" id="KAK0408394.1"/>
    </source>
</evidence>
<evidence type="ECO:0000256" key="2">
    <source>
        <dbReference type="ARBA" id="ARBA00022692"/>
    </source>
</evidence>
<proteinExistence type="inferred from homology"/>
<feature type="transmembrane region" description="Helical" evidence="6">
    <location>
        <begin position="65"/>
        <end position="86"/>
    </location>
</feature>
<evidence type="ECO:0000256" key="6">
    <source>
        <dbReference type="SAM" id="Phobius"/>
    </source>
</evidence>
<dbReference type="AlphaFoldDB" id="A0AA39LT72"/>
<evidence type="ECO:0000256" key="5">
    <source>
        <dbReference type="ARBA" id="ARBA00038039"/>
    </source>
</evidence>
<dbReference type="SMART" id="SM00679">
    <property type="entry name" value="CTNS"/>
    <property type="match status" value="2"/>
</dbReference>
<dbReference type="PANTHER" id="PTHR16201:SF34">
    <property type="entry name" value="LYSOSOMAL AMINO ACID TRANSPORTER 1"/>
    <property type="match status" value="1"/>
</dbReference>
<organism evidence="7 8">
    <name type="scientific">Steinernema hermaphroditum</name>
    <dbReference type="NCBI Taxonomy" id="289476"/>
    <lineage>
        <taxon>Eukaryota</taxon>
        <taxon>Metazoa</taxon>
        <taxon>Ecdysozoa</taxon>
        <taxon>Nematoda</taxon>
        <taxon>Chromadorea</taxon>
        <taxon>Rhabditida</taxon>
        <taxon>Tylenchina</taxon>
        <taxon>Panagrolaimomorpha</taxon>
        <taxon>Strongyloidoidea</taxon>
        <taxon>Steinernematidae</taxon>
        <taxon>Steinernema</taxon>
    </lineage>
</organism>
<feature type="transmembrane region" description="Helical" evidence="6">
    <location>
        <begin position="188"/>
        <end position="205"/>
    </location>
</feature>
<comment type="caution">
    <text evidence="7">The sequence shown here is derived from an EMBL/GenBank/DDBJ whole genome shotgun (WGS) entry which is preliminary data.</text>
</comment>
<reference evidence="7" key="1">
    <citation type="submission" date="2023-06" db="EMBL/GenBank/DDBJ databases">
        <title>Genomic analysis of the entomopathogenic nematode Steinernema hermaphroditum.</title>
        <authorList>
            <person name="Schwarz E.M."/>
            <person name="Heppert J.K."/>
            <person name="Baniya A."/>
            <person name="Schwartz H.T."/>
            <person name="Tan C.-H."/>
            <person name="Antoshechkin I."/>
            <person name="Sternberg P.W."/>
            <person name="Goodrich-Blair H."/>
            <person name="Dillman A.R."/>
        </authorList>
    </citation>
    <scope>NUCLEOTIDE SEQUENCE</scope>
    <source>
        <strain evidence="7">PS9179</strain>
        <tissue evidence="7">Whole animal</tissue>
    </source>
</reference>
<feature type="transmembrane region" description="Helical" evidence="6">
    <location>
        <begin position="35"/>
        <end position="53"/>
    </location>
</feature>
<evidence type="ECO:0000256" key="3">
    <source>
        <dbReference type="ARBA" id="ARBA00022989"/>
    </source>
</evidence>
<feature type="transmembrane region" description="Helical" evidence="6">
    <location>
        <begin position="130"/>
        <end position="154"/>
    </location>
</feature>
<dbReference type="Proteomes" id="UP001175271">
    <property type="component" value="Unassembled WGS sequence"/>
</dbReference>
<feature type="transmembrane region" description="Helical" evidence="6">
    <location>
        <begin position="98"/>
        <end position="118"/>
    </location>
</feature>
<dbReference type="PANTHER" id="PTHR16201">
    <property type="entry name" value="SEVEN TRANSMEMBRANE PROTEIN 1-RELATED"/>
    <property type="match status" value="1"/>
</dbReference>
<sequence length="301" mass="34264">MHFLYTPLSDAPQCPDGIVWINEIFADCVDTNVKLIGFIVGFVSLILWLLPTIPQLYQNYRLKQCDGLSIAFLMFWLFGDISNMAGSVLTNQQPIQKIIGFYYVLQDVTLLAQYLYYSRIYHRGKRARRVAQAFAAGASMILASTLIVFVVLAFQDVADTSSHIKAIISGSWKTHQSSSNFVKILQNYSDYIGYALGTFAALSYFSGRIPQMIMNHKRQSCEGLSLTMLFIIMPGNLTYGLAVLMESTGADYFWRHLPWLAGSMGCCFIDTFMIYQCYKYRGNKQFERLDEEDDNDQNEVV</sequence>
<dbReference type="InterPro" id="IPR051415">
    <property type="entry name" value="LAAT-1"/>
</dbReference>
<comment type="subcellular location">
    <subcellularLocation>
        <location evidence="1">Membrane</location>
        <topology evidence="1">Multi-pass membrane protein</topology>
    </subcellularLocation>
</comment>
<keyword evidence="8" id="KW-1185">Reference proteome</keyword>
<protein>
    <recommendedName>
        <fullName evidence="9">PQ-loop repeat-containing protein</fullName>
    </recommendedName>
</protein>
<accession>A0AA39LT72</accession>
<feature type="transmembrane region" description="Helical" evidence="6">
    <location>
        <begin position="257"/>
        <end position="278"/>
    </location>
</feature>
<dbReference type="GO" id="GO:0015174">
    <property type="term" value="F:basic amino acid transmembrane transporter activity"/>
    <property type="evidence" value="ECO:0007669"/>
    <property type="project" value="TreeGrafter"/>
</dbReference>
<evidence type="ECO:0000256" key="4">
    <source>
        <dbReference type="ARBA" id="ARBA00023136"/>
    </source>
</evidence>
<keyword evidence="3 6" id="KW-1133">Transmembrane helix</keyword>
<evidence type="ECO:0008006" key="9">
    <source>
        <dbReference type="Google" id="ProtNLM"/>
    </source>
</evidence>
<evidence type="ECO:0000256" key="1">
    <source>
        <dbReference type="ARBA" id="ARBA00004141"/>
    </source>
</evidence>
<dbReference type="EMBL" id="JAUCMV010000003">
    <property type="protein sequence ID" value="KAK0408394.1"/>
    <property type="molecule type" value="Genomic_DNA"/>
</dbReference>
<feature type="transmembrane region" description="Helical" evidence="6">
    <location>
        <begin position="226"/>
        <end position="245"/>
    </location>
</feature>
<dbReference type="GO" id="GO:0098852">
    <property type="term" value="C:lytic vacuole membrane"/>
    <property type="evidence" value="ECO:0007669"/>
    <property type="project" value="UniProtKB-ARBA"/>
</dbReference>
<dbReference type="Gene3D" id="1.20.1280.290">
    <property type="match status" value="2"/>
</dbReference>
<dbReference type="InterPro" id="IPR006603">
    <property type="entry name" value="PQ-loop_rpt"/>
</dbReference>
<dbReference type="FunFam" id="1.20.1280.290:FF:000009">
    <property type="entry name" value="PQ loop repeat family protein"/>
    <property type="match status" value="1"/>
</dbReference>